<evidence type="ECO:0000256" key="1">
    <source>
        <dbReference type="ARBA" id="ARBA00043985"/>
    </source>
</evidence>
<feature type="coiled-coil region" evidence="2">
    <location>
        <begin position="101"/>
        <end position="135"/>
    </location>
</feature>
<reference evidence="3 4" key="1">
    <citation type="submission" date="2018-07" db="EMBL/GenBank/DDBJ databases">
        <title>Genomic Encyclopedia of Type Strains, Phase III (KMG-III): the genomes of soil and plant-associated and newly described type strains.</title>
        <authorList>
            <person name="Whitman W."/>
        </authorList>
    </citation>
    <scope>NUCLEOTIDE SEQUENCE [LARGE SCALE GENOMIC DNA]</scope>
    <source>
        <strain evidence="3 4">CECT 8333</strain>
    </source>
</reference>
<dbReference type="Pfam" id="PF04012">
    <property type="entry name" value="PspA_IM30"/>
    <property type="match status" value="1"/>
</dbReference>
<protein>
    <submittedName>
        <fullName evidence="3">Phage shock protein A (PspA) family protein</fullName>
    </submittedName>
</protein>
<dbReference type="OrthoDB" id="9779630at2"/>
<keyword evidence="2" id="KW-0175">Coiled coil</keyword>
<gene>
    <name evidence="3" type="ORF">DFP94_10430</name>
</gene>
<evidence type="ECO:0000313" key="3">
    <source>
        <dbReference type="EMBL" id="RCX19579.1"/>
    </source>
</evidence>
<name>A0A369BDE8_9BACL</name>
<proteinExistence type="inferred from homology"/>
<dbReference type="EMBL" id="QPJW01000004">
    <property type="protein sequence ID" value="RCX19579.1"/>
    <property type="molecule type" value="Genomic_DNA"/>
</dbReference>
<dbReference type="Proteomes" id="UP000253090">
    <property type="component" value="Unassembled WGS sequence"/>
</dbReference>
<comment type="similarity">
    <text evidence="1">Belongs to the PspA/Vipp/IM30 family.</text>
</comment>
<dbReference type="RefSeq" id="WP_114496849.1">
    <property type="nucleotide sequence ID" value="NZ_QPJW01000004.1"/>
</dbReference>
<accession>A0A369BDE8</accession>
<feature type="coiled-coil region" evidence="2">
    <location>
        <begin position="168"/>
        <end position="224"/>
    </location>
</feature>
<evidence type="ECO:0000256" key="2">
    <source>
        <dbReference type="SAM" id="Coils"/>
    </source>
</evidence>
<dbReference type="PANTHER" id="PTHR31088">
    <property type="entry name" value="MEMBRANE-ASSOCIATED PROTEIN VIPP1, CHLOROPLASTIC"/>
    <property type="match status" value="1"/>
</dbReference>
<dbReference type="PANTHER" id="PTHR31088:SF6">
    <property type="entry name" value="PHAGE SHOCK PROTEIN A"/>
    <property type="match status" value="1"/>
</dbReference>
<sequence length="224" mass="26648">MSVFRRVRDITVANLNERLEQSQDPVRLIDQFLIETRQEIAEAEKLHHQYSGHTKQLKHQVDQASIMRNKREEQALLALKAGEEHLAKLALQEKMLYDEKIEQYSDLYAQSLESLQELENQLHELKTEYQVVYSKRQYYYARMETLRLQQRMNQRMNGYGAQDVPKMFNRLEDRVSDMEWEARSLRELRKTGQDFVNQAGSVIQSTLEQELSRLKQKLNNKGEE</sequence>
<comment type="caution">
    <text evidence="3">The sequence shown here is derived from an EMBL/GenBank/DDBJ whole genome shotgun (WGS) entry which is preliminary data.</text>
</comment>
<dbReference type="AlphaFoldDB" id="A0A369BDE8"/>
<evidence type="ECO:0000313" key="4">
    <source>
        <dbReference type="Proteomes" id="UP000253090"/>
    </source>
</evidence>
<dbReference type="InterPro" id="IPR007157">
    <property type="entry name" value="PspA_VIPP1"/>
</dbReference>
<organism evidence="3 4">
    <name type="scientific">Fontibacillus phaseoli</name>
    <dbReference type="NCBI Taxonomy" id="1416533"/>
    <lineage>
        <taxon>Bacteria</taxon>
        <taxon>Bacillati</taxon>
        <taxon>Bacillota</taxon>
        <taxon>Bacilli</taxon>
        <taxon>Bacillales</taxon>
        <taxon>Paenibacillaceae</taxon>
        <taxon>Fontibacillus</taxon>
    </lineage>
</organism>
<keyword evidence="4" id="KW-1185">Reference proteome</keyword>